<dbReference type="InterPro" id="IPR008914">
    <property type="entry name" value="PEBP"/>
</dbReference>
<gene>
    <name evidence="2" type="ORF">JJ685_01350</name>
</gene>
<feature type="chain" id="PRO_5036998998" evidence="1">
    <location>
        <begin position="28"/>
        <end position="205"/>
    </location>
</feature>
<dbReference type="PANTHER" id="PTHR30289:SF1">
    <property type="entry name" value="PEBP (PHOSPHATIDYLETHANOLAMINE-BINDING PROTEIN) FAMILY PROTEIN"/>
    <property type="match status" value="1"/>
</dbReference>
<protein>
    <submittedName>
        <fullName evidence="2">YbhB/YbcL family Raf kinase inhibitor-like protein</fullName>
    </submittedName>
</protein>
<keyword evidence="1" id="KW-0732">Signal</keyword>
<keyword evidence="3" id="KW-1185">Reference proteome</keyword>
<feature type="signal peptide" evidence="1">
    <location>
        <begin position="1"/>
        <end position="27"/>
    </location>
</feature>
<dbReference type="AlphaFoldDB" id="A0A937CRN8"/>
<name>A0A937CRN8_9BURK</name>
<evidence type="ECO:0000313" key="3">
    <source>
        <dbReference type="Proteomes" id="UP000599109"/>
    </source>
</evidence>
<dbReference type="PROSITE" id="PS51257">
    <property type="entry name" value="PROKAR_LIPOPROTEIN"/>
    <property type="match status" value="1"/>
</dbReference>
<comment type="caution">
    <text evidence="2">The sequence shown here is derived from an EMBL/GenBank/DDBJ whole genome shotgun (WGS) entry which is preliminary data.</text>
</comment>
<evidence type="ECO:0000256" key="1">
    <source>
        <dbReference type="SAM" id="SignalP"/>
    </source>
</evidence>
<dbReference type="EMBL" id="JAEQNE010000001">
    <property type="protein sequence ID" value="MBL0389779.1"/>
    <property type="molecule type" value="Genomic_DNA"/>
</dbReference>
<organism evidence="2 3">
    <name type="scientific">Ramlibacter monticola</name>
    <dbReference type="NCBI Taxonomy" id="1926872"/>
    <lineage>
        <taxon>Bacteria</taxon>
        <taxon>Pseudomonadati</taxon>
        <taxon>Pseudomonadota</taxon>
        <taxon>Betaproteobacteria</taxon>
        <taxon>Burkholderiales</taxon>
        <taxon>Comamonadaceae</taxon>
        <taxon>Ramlibacter</taxon>
    </lineage>
</organism>
<dbReference type="Gene3D" id="3.90.280.10">
    <property type="entry name" value="PEBP-like"/>
    <property type="match status" value="1"/>
</dbReference>
<proteinExistence type="predicted"/>
<dbReference type="InterPro" id="IPR005247">
    <property type="entry name" value="YbhB_YbcL/LppC-like"/>
</dbReference>
<reference evidence="2 3" key="1">
    <citation type="journal article" date="2017" name="Int. J. Syst. Evol. Microbiol.">
        <title>Ramlibacter monticola sp. nov., isolated from forest soil.</title>
        <authorList>
            <person name="Chaudhary D.K."/>
            <person name="Kim J."/>
        </authorList>
    </citation>
    <scope>NUCLEOTIDE SEQUENCE [LARGE SCALE GENOMIC DNA]</scope>
    <source>
        <strain evidence="2 3">KACC 19175</strain>
    </source>
</reference>
<dbReference type="CDD" id="cd00865">
    <property type="entry name" value="PEBP_bact_arch"/>
    <property type="match status" value="1"/>
</dbReference>
<sequence length="205" mass="20748">MKTSLVLVSSLAALCAAILSGCGGASAQNTTFTLASPDLASGTFANKFILNGFGCTGENVSPELRWVFPPDGTRSFSVQVLDLDAPTGSGFWHWAVYNIPASATGLAQGAGNSPATLPAPAHGGTTDFLDTGVTGGNGNYGGPCPPAGDPPHRYVFTVYALSAEDVEVAAQIPPTGTAALHSFAMNKALGPVLLGKASFTATFAR</sequence>
<dbReference type="SUPFAM" id="SSF49777">
    <property type="entry name" value="PEBP-like"/>
    <property type="match status" value="1"/>
</dbReference>
<dbReference type="Proteomes" id="UP000599109">
    <property type="component" value="Unassembled WGS sequence"/>
</dbReference>
<dbReference type="PANTHER" id="PTHR30289">
    <property type="entry name" value="UNCHARACTERIZED PROTEIN YBCL-RELATED"/>
    <property type="match status" value="1"/>
</dbReference>
<evidence type="ECO:0000313" key="2">
    <source>
        <dbReference type="EMBL" id="MBL0389779.1"/>
    </source>
</evidence>
<accession>A0A937CRN8</accession>
<dbReference type="InterPro" id="IPR036610">
    <property type="entry name" value="PEBP-like_sf"/>
</dbReference>
<dbReference type="RefSeq" id="WP_201672377.1">
    <property type="nucleotide sequence ID" value="NZ_JAEQNE010000001.1"/>
</dbReference>
<dbReference type="NCBIfam" id="TIGR00481">
    <property type="entry name" value="YbhB/YbcL family Raf kinase inhibitor-like protein"/>
    <property type="match status" value="1"/>
</dbReference>
<dbReference type="Pfam" id="PF01161">
    <property type="entry name" value="PBP"/>
    <property type="match status" value="1"/>
</dbReference>